<dbReference type="PANTHER" id="PTHR24189:SF50">
    <property type="entry name" value="ANKYRIN REPEAT AND SOCS BOX PROTEIN 2"/>
    <property type="match status" value="1"/>
</dbReference>
<dbReference type="InterPro" id="IPR002110">
    <property type="entry name" value="Ankyrin_rpt"/>
</dbReference>
<evidence type="ECO:0000256" key="1">
    <source>
        <dbReference type="ARBA" id="ARBA00022737"/>
    </source>
</evidence>
<organism evidence="4 5">
    <name type="scientific">Cloeon dipterum</name>
    <dbReference type="NCBI Taxonomy" id="197152"/>
    <lineage>
        <taxon>Eukaryota</taxon>
        <taxon>Metazoa</taxon>
        <taxon>Ecdysozoa</taxon>
        <taxon>Arthropoda</taxon>
        <taxon>Hexapoda</taxon>
        <taxon>Insecta</taxon>
        <taxon>Pterygota</taxon>
        <taxon>Palaeoptera</taxon>
        <taxon>Ephemeroptera</taxon>
        <taxon>Pisciforma</taxon>
        <taxon>Baetidae</taxon>
        <taxon>Cloeon</taxon>
    </lineage>
</organism>
<reference evidence="4 5" key="1">
    <citation type="submission" date="2020-04" db="EMBL/GenBank/DDBJ databases">
        <authorList>
            <person name="Alioto T."/>
            <person name="Alioto T."/>
            <person name="Gomez Garrido J."/>
        </authorList>
    </citation>
    <scope>NUCLEOTIDE SEQUENCE [LARGE SCALE GENOMIC DNA]</scope>
</reference>
<evidence type="ECO:0000256" key="2">
    <source>
        <dbReference type="ARBA" id="ARBA00023043"/>
    </source>
</evidence>
<keyword evidence="1" id="KW-0677">Repeat</keyword>
<feature type="repeat" description="ANK" evidence="3">
    <location>
        <begin position="865"/>
        <end position="897"/>
    </location>
</feature>
<keyword evidence="5" id="KW-1185">Reference proteome</keyword>
<dbReference type="Pfam" id="PF00023">
    <property type="entry name" value="Ank"/>
    <property type="match status" value="2"/>
</dbReference>
<dbReference type="InterPro" id="IPR050745">
    <property type="entry name" value="Multifunctional_regulatory"/>
</dbReference>
<accession>A0A8S1DE34</accession>
<dbReference type="EMBL" id="CADEPI010000217">
    <property type="protein sequence ID" value="CAB3380784.1"/>
    <property type="molecule type" value="Genomic_DNA"/>
</dbReference>
<dbReference type="InterPro" id="IPR036770">
    <property type="entry name" value="Ankyrin_rpt-contain_sf"/>
</dbReference>
<evidence type="ECO:0000313" key="5">
    <source>
        <dbReference type="Proteomes" id="UP000494165"/>
    </source>
</evidence>
<proteinExistence type="predicted"/>
<dbReference type="AlphaFoldDB" id="A0A8S1DE34"/>
<evidence type="ECO:0000256" key="3">
    <source>
        <dbReference type="PROSITE-ProRule" id="PRU00023"/>
    </source>
</evidence>
<dbReference type="Gene3D" id="1.25.40.20">
    <property type="entry name" value="Ankyrin repeat-containing domain"/>
    <property type="match status" value="4"/>
</dbReference>
<dbReference type="Proteomes" id="UP000494165">
    <property type="component" value="Unassembled WGS sequence"/>
</dbReference>
<sequence length="963" mass="109268">MLLRQPLQFYLGCKMGDFGENFREIIDQERPMDESSELSEEEENIIPLIELGPSISLEMKLVFVLRGRADIPAILYAAKIGDLEICKELVKLGEDFNETDEEGNDVYHYAALNKTYGEQLIYYFKDLEEHSECITGGLQLLKDLFEDEASLFKTDNGRKFNTDILTKAAGFSDLDTFMWIMKVASNFDKNLVRSKKWQLRILQTTFLNIDHGDKIASFMVESKESKVTKEDLISIIKNTMASGFPFLNNDVLGLFKSHGVDLESVFTYCLSKNFLDTAQYLHDLEPQEIDSTLLYYAAGGSGVEMIEWLLELNPALELDEHILHAALKNVKYGTKIIDYFTEKLGEHINSVNEEGKTPLHVAVDNFNLPVFETLLKIGADLSVKYKDWNMLIYCLTKNFVTGAKIVYDKDAEQLEGANKRLALYCAQEDKEIEEWLQSKSFIPKPAKQQTTRRVRDAAPTTLFFILQRFSLKMEQYPRETSDSDQERESSGNEELELFKFNPHASLKEKLEFVEFVNKKRGDHAVPPILAAAELADVEVCEELVKQGADVNVTDKYGNDVYHSATFNALNTRERGLELIDFFKDHGAKMERRNNIGLDAVTIALRFSEFEFAIKLFNYYESPESSKSFISHCILQDVLFLKFAFEEDPSVFKVKNSDEIDRRITYEGASSANLEKFEWIVEVASRIDEDLVKSREWQLEILHYAARNVKYGEAIARFMLSDHIKNGVTREESTDLIVRVMSSDSLEMVNFEVVKMLVQLGANMNVRIQGRTLLDHCVAKGSKRAAQFVFNQNPRQIGLSTFCVAAKNSEMCKWLVDRFNGPNMVAQIPFFLDTFFQMKMEGGPLIKTFASLVGPLVNKPLAMYYPALTPLEVAMKNENLGAAEALLEIGADLSASSNLLLYCLGINFLEGAKFVYARDRSQLQAGRKMDIAMDLANTFANEEMENPARLQAGAALSRASLLLG</sequence>
<dbReference type="PROSITE" id="PS50088">
    <property type="entry name" value="ANK_REPEAT"/>
    <property type="match status" value="3"/>
</dbReference>
<dbReference type="PANTHER" id="PTHR24189">
    <property type="entry name" value="MYOTROPHIN"/>
    <property type="match status" value="1"/>
</dbReference>
<dbReference type="PRINTS" id="PR01415">
    <property type="entry name" value="ANKYRIN"/>
</dbReference>
<feature type="repeat" description="ANK" evidence="3">
    <location>
        <begin position="354"/>
        <end position="386"/>
    </location>
</feature>
<gene>
    <name evidence="4" type="ORF">CLODIP_2_CD02493</name>
</gene>
<feature type="repeat" description="ANK" evidence="3">
    <location>
        <begin position="523"/>
        <end position="555"/>
    </location>
</feature>
<dbReference type="SMART" id="SM00248">
    <property type="entry name" value="ANK"/>
    <property type="match status" value="7"/>
</dbReference>
<comment type="caution">
    <text evidence="4">The sequence shown here is derived from an EMBL/GenBank/DDBJ whole genome shotgun (WGS) entry which is preliminary data.</text>
</comment>
<evidence type="ECO:0000313" key="4">
    <source>
        <dbReference type="EMBL" id="CAB3380784.1"/>
    </source>
</evidence>
<name>A0A8S1DE34_9INSE</name>
<dbReference type="OrthoDB" id="6437551at2759"/>
<dbReference type="SUPFAM" id="SSF48403">
    <property type="entry name" value="Ankyrin repeat"/>
    <property type="match status" value="3"/>
</dbReference>
<protein>
    <submittedName>
        <fullName evidence="4">Uncharacterized protein</fullName>
    </submittedName>
</protein>
<keyword evidence="2 3" id="KW-0040">ANK repeat</keyword>
<dbReference type="PROSITE" id="PS50297">
    <property type="entry name" value="ANK_REP_REGION"/>
    <property type="match status" value="1"/>
</dbReference>